<reference evidence="2" key="1">
    <citation type="journal article" date="2019" name="Plant Biotechnol. J.">
        <title>Genome sequencing of the Australian wild diploid species Gossypium australe highlights disease resistance and delayed gland morphogenesis.</title>
        <authorList>
            <person name="Cai Y."/>
            <person name="Cai X."/>
            <person name="Wang Q."/>
            <person name="Wang P."/>
            <person name="Zhang Y."/>
            <person name="Cai C."/>
            <person name="Xu Y."/>
            <person name="Wang K."/>
            <person name="Zhou Z."/>
            <person name="Wang C."/>
            <person name="Geng S."/>
            <person name="Li B."/>
            <person name="Dong Q."/>
            <person name="Hou Y."/>
            <person name="Wang H."/>
            <person name="Ai P."/>
            <person name="Liu Z."/>
            <person name="Yi F."/>
            <person name="Sun M."/>
            <person name="An G."/>
            <person name="Cheng J."/>
            <person name="Zhang Y."/>
            <person name="Shi Q."/>
            <person name="Xie Y."/>
            <person name="Shi X."/>
            <person name="Chang Y."/>
            <person name="Huang F."/>
            <person name="Chen Y."/>
            <person name="Hong S."/>
            <person name="Mi L."/>
            <person name="Sun Q."/>
            <person name="Zhang L."/>
            <person name="Zhou B."/>
            <person name="Peng R."/>
            <person name="Zhang X."/>
            <person name="Liu F."/>
        </authorList>
    </citation>
    <scope>NUCLEOTIDE SEQUENCE [LARGE SCALE GENOMIC DNA]</scope>
    <source>
        <strain evidence="2">cv. PA1801</strain>
    </source>
</reference>
<dbReference type="Gene3D" id="3.30.420.10">
    <property type="entry name" value="Ribonuclease H-like superfamily/Ribonuclease H"/>
    <property type="match status" value="1"/>
</dbReference>
<gene>
    <name evidence="1" type="ORF">EPI10_003786</name>
</gene>
<dbReference type="OrthoDB" id="1703891at2759"/>
<accession>A0A5B6ULL5</accession>
<proteinExistence type="predicted"/>
<name>A0A5B6ULL5_9ROSI</name>
<keyword evidence="2" id="KW-1185">Reference proteome</keyword>
<comment type="caution">
    <text evidence="1">The sequence shown here is derived from an EMBL/GenBank/DDBJ whole genome shotgun (WGS) entry which is preliminary data.</text>
</comment>
<dbReference type="GO" id="GO:0003676">
    <property type="term" value="F:nucleic acid binding"/>
    <property type="evidence" value="ECO:0007669"/>
    <property type="project" value="InterPro"/>
</dbReference>
<dbReference type="PANTHER" id="PTHR48475:SF1">
    <property type="entry name" value="RNASE H TYPE-1 DOMAIN-CONTAINING PROTEIN"/>
    <property type="match status" value="1"/>
</dbReference>
<protein>
    <submittedName>
        <fullName evidence="1">Pol polyprotein</fullName>
    </submittedName>
</protein>
<organism evidence="1 2">
    <name type="scientific">Gossypium australe</name>
    <dbReference type="NCBI Taxonomy" id="47621"/>
    <lineage>
        <taxon>Eukaryota</taxon>
        <taxon>Viridiplantae</taxon>
        <taxon>Streptophyta</taxon>
        <taxon>Embryophyta</taxon>
        <taxon>Tracheophyta</taxon>
        <taxon>Spermatophyta</taxon>
        <taxon>Magnoliopsida</taxon>
        <taxon>eudicotyledons</taxon>
        <taxon>Gunneridae</taxon>
        <taxon>Pentapetalae</taxon>
        <taxon>rosids</taxon>
        <taxon>malvids</taxon>
        <taxon>Malvales</taxon>
        <taxon>Malvaceae</taxon>
        <taxon>Malvoideae</taxon>
        <taxon>Gossypium</taxon>
    </lineage>
</organism>
<dbReference type="InterPro" id="IPR036397">
    <property type="entry name" value="RNaseH_sf"/>
</dbReference>
<dbReference type="EMBL" id="SMMG02000011">
    <property type="protein sequence ID" value="KAA3457062.1"/>
    <property type="molecule type" value="Genomic_DNA"/>
</dbReference>
<evidence type="ECO:0000313" key="2">
    <source>
        <dbReference type="Proteomes" id="UP000325315"/>
    </source>
</evidence>
<sequence>MFPSKLKSRWSSPFEVAKVYPHGAVDVKDIKHWALKVDDALWAYRTVFKTPIGTSLYKLLYGKSCHLPFELEHKAFWDIKFLNYNLKTTGEKRMMQLNELDEWRANAYENSRLYKEATKRRHDARSKQLKQFKVGDLVLLYNSRLKLFSGKLKSRWSGPFVIKTIFPYGTIEVTHPTRSTFKRLRIYNGGDFRYMRKELRPREPSFRNENRVTLASDFKRALLRSI</sequence>
<dbReference type="Proteomes" id="UP000325315">
    <property type="component" value="Unassembled WGS sequence"/>
</dbReference>
<dbReference type="PANTHER" id="PTHR48475">
    <property type="entry name" value="RIBONUCLEASE H"/>
    <property type="match status" value="1"/>
</dbReference>
<dbReference type="AlphaFoldDB" id="A0A5B6ULL5"/>
<evidence type="ECO:0000313" key="1">
    <source>
        <dbReference type="EMBL" id="KAA3457062.1"/>
    </source>
</evidence>